<evidence type="ECO:0000313" key="3">
    <source>
        <dbReference type="Proteomes" id="UP000625711"/>
    </source>
</evidence>
<evidence type="ECO:0000256" key="1">
    <source>
        <dbReference type="SAM" id="MobiDB-lite"/>
    </source>
</evidence>
<sequence>MLPSHFLLRLTPKDFPLPPPSIVSNPFSKVTSNPKQTFSTTVKTNDLPSANRSPDIRAPFSKVTKHLNPSIPKPRLLNHLCRNPRECSAYQKLCPISYC</sequence>
<feature type="region of interest" description="Disordered" evidence="1">
    <location>
        <begin position="26"/>
        <end position="56"/>
    </location>
</feature>
<evidence type="ECO:0000313" key="2">
    <source>
        <dbReference type="EMBL" id="KAF7265738.1"/>
    </source>
</evidence>
<organism evidence="2 3">
    <name type="scientific">Rhynchophorus ferrugineus</name>
    <name type="common">Red palm weevil</name>
    <name type="synonym">Curculio ferrugineus</name>
    <dbReference type="NCBI Taxonomy" id="354439"/>
    <lineage>
        <taxon>Eukaryota</taxon>
        <taxon>Metazoa</taxon>
        <taxon>Ecdysozoa</taxon>
        <taxon>Arthropoda</taxon>
        <taxon>Hexapoda</taxon>
        <taxon>Insecta</taxon>
        <taxon>Pterygota</taxon>
        <taxon>Neoptera</taxon>
        <taxon>Endopterygota</taxon>
        <taxon>Coleoptera</taxon>
        <taxon>Polyphaga</taxon>
        <taxon>Cucujiformia</taxon>
        <taxon>Curculionidae</taxon>
        <taxon>Dryophthorinae</taxon>
        <taxon>Rhynchophorus</taxon>
    </lineage>
</organism>
<feature type="compositionally biased region" description="Polar residues" evidence="1">
    <location>
        <begin position="26"/>
        <end position="52"/>
    </location>
</feature>
<gene>
    <name evidence="2" type="ORF">GWI33_020821</name>
</gene>
<dbReference type="AlphaFoldDB" id="A0A834M045"/>
<accession>A0A834M045</accession>
<dbReference type="EMBL" id="JAACXV010014584">
    <property type="protein sequence ID" value="KAF7265738.1"/>
    <property type="molecule type" value="Genomic_DNA"/>
</dbReference>
<reference evidence="2" key="1">
    <citation type="submission" date="2020-08" db="EMBL/GenBank/DDBJ databases">
        <title>Genome sequencing and assembly of the red palm weevil Rhynchophorus ferrugineus.</title>
        <authorList>
            <person name="Dias G.B."/>
            <person name="Bergman C.M."/>
            <person name="Manee M."/>
        </authorList>
    </citation>
    <scope>NUCLEOTIDE SEQUENCE</scope>
    <source>
        <strain evidence="2">AA-2017</strain>
        <tissue evidence="2">Whole larva</tissue>
    </source>
</reference>
<name>A0A834M045_RHYFE</name>
<keyword evidence="3" id="KW-1185">Reference proteome</keyword>
<dbReference type="Proteomes" id="UP000625711">
    <property type="component" value="Unassembled WGS sequence"/>
</dbReference>
<comment type="caution">
    <text evidence="2">The sequence shown here is derived from an EMBL/GenBank/DDBJ whole genome shotgun (WGS) entry which is preliminary data.</text>
</comment>
<protein>
    <submittedName>
        <fullName evidence="2">Uncharacterized protein</fullName>
    </submittedName>
</protein>
<proteinExistence type="predicted"/>